<feature type="region of interest" description="Disordered" evidence="1">
    <location>
        <begin position="1"/>
        <end position="22"/>
    </location>
</feature>
<dbReference type="Gramene" id="Solyc07g062900.3.1">
    <property type="protein sequence ID" value="Solyc07g062900.3.1"/>
    <property type="gene ID" value="Solyc07g062900.3"/>
</dbReference>
<evidence type="ECO:0000256" key="1">
    <source>
        <dbReference type="SAM" id="MobiDB-lite"/>
    </source>
</evidence>
<accession>A0A3Q7HHF7</accession>
<sequence>MGERKSSSKEKSSRKKRLKVSSKDLEGKTFNCKFCKTKLARADQLITKALHCRSGRAYLINKV</sequence>
<evidence type="ECO:0000313" key="3">
    <source>
        <dbReference type="EnsemblPlants" id="Solyc07g062900.3.1"/>
    </source>
</evidence>
<protein>
    <recommendedName>
        <fullName evidence="2">Yippee domain-containing protein</fullName>
    </recommendedName>
</protein>
<feature type="compositionally biased region" description="Basic and acidic residues" evidence="1">
    <location>
        <begin position="1"/>
        <end position="11"/>
    </location>
</feature>
<dbReference type="PROSITE" id="PS51792">
    <property type="entry name" value="YIPPEE"/>
    <property type="match status" value="1"/>
</dbReference>
<dbReference type="PaxDb" id="4081-Solyc07g062900.2.1"/>
<proteinExistence type="predicted"/>
<feature type="domain" description="Yippee" evidence="2">
    <location>
        <begin position="28"/>
        <end position="63"/>
    </location>
</feature>
<reference evidence="3" key="1">
    <citation type="journal article" date="2012" name="Nature">
        <title>The tomato genome sequence provides insights into fleshy fruit evolution.</title>
        <authorList>
            <consortium name="Tomato Genome Consortium"/>
        </authorList>
    </citation>
    <scope>NUCLEOTIDE SEQUENCE [LARGE SCALE GENOMIC DNA]</scope>
    <source>
        <strain evidence="3">cv. Heinz 1706</strain>
    </source>
</reference>
<name>A0A3Q7HHF7_SOLLC</name>
<dbReference type="InterPro" id="IPR034751">
    <property type="entry name" value="Yippee"/>
</dbReference>
<dbReference type="InParanoid" id="A0A3Q7HHF7"/>
<dbReference type="GO" id="GO:0000151">
    <property type="term" value="C:ubiquitin ligase complex"/>
    <property type="evidence" value="ECO:0000318"/>
    <property type="project" value="GO_Central"/>
</dbReference>
<organism evidence="3">
    <name type="scientific">Solanum lycopersicum</name>
    <name type="common">Tomato</name>
    <name type="synonym">Lycopersicon esculentum</name>
    <dbReference type="NCBI Taxonomy" id="4081"/>
    <lineage>
        <taxon>Eukaryota</taxon>
        <taxon>Viridiplantae</taxon>
        <taxon>Streptophyta</taxon>
        <taxon>Embryophyta</taxon>
        <taxon>Tracheophyta</taxon>
        <taxon>Spermatophyta</taxon>
        <taxon>Magnoliopsida</taxon>
        <taxon>eudicotyledons</taxon>
        <taxon>Gunneridae</taxon>
        <taxon>Pentapetalae</taxon>
        <taxon>asterids</taxon>
        <taxon>lamiids</taxon>
        <taxon>Solanales</taxon>
        <taxon>Solanaceae</taxon>
        <taxon>Solanoideae</taxon>
        <taxon>Solaneae</taxon>
        <taxon>Solanum</taxon>
        <taxon>Solanum subgen. Lycopersicon</taxon>
    </lineage>
</organism>
<dbReference type="STRING" id="4081.A0A3Q7HHF7"/>
<evidence type="ECO:0000313" key="4">
    <source>
        <dbReference type="Proteomes" id="UP000004994"/>
    </source>
</evidence>
<dbReference type="EnsemblPlants" id="Solyc07g062900.3.1">
    <property type="protein sequence ID" value="Solyc07g062900.3.1"/>
    <property type="gene ID" value="Solyc07g062900.3"/>
</dbReference>
<dbReference type="AlphaFoldDB" id="A0A3Q7HHF7"/>
<reference evidence="3" key="2">
    <citation type="submission" date="2019-01" db="UniProtKB">
        <authorList>
            <consortium name="EnsemblPlants"/>
        </authorList>
    </citation>
    <scope>IDENTIFICATION</scope>
    <source>
        <strain evidence="3">cv. Heinz 1706</strain>
    </source>
</reference>
<evidence type="ECO:0000259" key="2">
    <source>
        <dbReference type="PROSITE" id="PS51792"/>
    </source>
</evidence>
<dbReference type="Proteomes" id="UP000004994">
    <property type="component" value="Chromosome 7"/>
</dbReference>
<keyword evidence="4" id="KW-1185">Reference proteome</keyword>